<dbReference type="InterPro" id="IPR036928">
    <property type="entry name" value="AS_sf"/>
</dbReference>
<comment type="similarity">
    <text evidence="1">Belongs to the amidase family.</text>
</comment>
<gene>
    <name evidence="4" type="ORF">Z517_03548</name>
</gene>
<dbReference type="Proteomes" id="UP000053029">
    <property type="component" value="Unassembled WGS sequence"/>
</dbReference>
<dbReference type="InterPro" id="IPR023631">
    <property type="entry name" value="Amidase_dom"/>
</dbReference>
<dbReference type="Gene3D" id="1.25.40.10">
    <property type="entry name" value="Tetratricopeptide repeat domain"/>
    <property type="match status" value="1"/>
</dbReference>
<dbReference type="PANTHER" id="PTHR46072">
    <property type="entry name" value="AMIDASE-RELATED-RELATED"/>
    <property type="match status" value="1"/>
</dbReference>
<dbReference type="OrthoDB" id="6428749at2759"/>
<dbReference type="RefSeq" id="XP_013288106.1">
    <property type="nucleotide sequence ID" value="XM_013432652.1"/>
</dbReference>
<evidence type="ECO:0000256" key="2">
    <source>
        <dbReference type="ARBA" id="ARBA00022801"/>
    </source>
</evidence>
<dbReference type="Gene3D" id="3.90.1300.10">
    <property type="entry name" value="Amidase signature (AS) domain"/>
    <property type="match status" value="1"/>
</dbReference>
<dbReference type="EMBL" id="KN846970">
    <property type="protein sequence ID" value="KIW84298.1"/>
    <property type="molecule type" value="Genomic_DNA"/>
</dbReference>
<dbReference type="InterPro" id="IPR011990">
    <property type="entry name" value="TPR-like_helical_dom_sf"/>
</dbReference>
<dbReference type="GO" id="GO:0016787">
    <property type="term" value="F:hydrolase activity"/>
    <property type="evidence" value="ECO:0007669"/>
    <property type="project" value="UniProtKB-KW"/>
</dbReference>
<evidence type="ECO:0000313" key="5">
    <source>
        <dbReference type="Proteomes" id="UP000053029"/>
    </source>
</evidence>
<evidence type="ECO:0000313" key="4">
    <source>
        <dbReference type="EMBL" id="KIW84298.1"/>
    </source>
</evidence>
<evidence type="ECO:0000259" key="3">
    <source>
        <dbReference type="Pfam" id="PF01425"/>
    </source>
</evidence>
<organism evidence="4 5">
    <name type="scientific">Fonsecaea pedrosoi CBS 271.37</name>
    <dbReference type="NCBI Taxonomy" id="1442368"/>
    <lineage>
        <taxon>Eukaryota</taxon>
        <taxon>Fungi</taxon>
        <taxon>Dikarya</taxon>
        <taxon>Ascomycota</taxon>
        <taxon>Pezizomycotina</taxon>
        <taxon>Eurotiomycetes</taxon>
        <taxon>Chaetothyriomycetidae</taxon>
        <taxon>Chaetothyriales</taxon>
        <taxon>Herpotrichiellaceae</taxon>
        <taxon>Fonsecaea</taxon>
    </lineage>
</organism>
<keyword evidence="5" id="KW-1185">Reference proteome</keyword>
<dbReference type="PANTHER" id="PTHR46072:SF4">
    <property type="entry name" value="AMIDASE C550.07-RELATED"/>
    <property type="match status" value="1"/>
</dbReference>
<feature type="domain" description="Amidase" evidence="3">
    <location>
        <begin position="77"/>
        <end position="525"/>
    </location>
</feature>
<proteinExistence type="inferred from homology"/>
<dbReference type="SUPFAM" id="SSF48452">
    <property type="entry name" value="TPR-like"/>
    <property type="match status" value="1"/>
</dbReference>
<evidence type="ECO:0000256" key="1">
    <source>
        <dbReference type="ARBA" id="ARBA00009199"/>
    </source>
</evidence>
<keyword evidence="2" id="KW-0378">Hydrolase</keyword>
<name>A0A0D2GTG4_9EURO</name>
<dbReference type="VEuPathDB" id="FungiDB:Z517_03548"/>
<dbReference type="GeneID" id="25303038"/>
<reference evidence="4 5" key="1">
    <citation type="submission" date="2015-01" db="EMBL/GenBank/DDBJ databases">
        <title>The Genome Sequence of Fonsecaea pedrosoi CBS 271.37.</title>
        <authorList>
            <consortium name="The Broad Institute Genomics Platform"/>
            <person name="Cuomo C."/>
            <person name="de Hoog S."/>
            <person name="Gorbushina A."/>
            <person name="Stielow B."/>
            <person name="Teixiera M."/>
            <person name="Abouelleil A."/>
            <person name="Chapman S.B."/>
            <person name="Priest M."/>
            <person name="Young S.K."/>
            <person name="Wortman J."/>
            <person name="Nusbaum C."/>
            <person name="Birren B."/>
        </authorList>
    </citation>
    <scope>NUCLEOTIDE SEQUENCE [LARGE SCALE GENOMIC DNA]</scope>
    <source>
        <strain evidence="4 5">CBS 271.37</strain>
    </source>
</reference>
<sequence length="652" mass="71978">MTNSWETKAEICRKILTDSLNQEWLLPQAQLPPQSTTNIMTFPDTCGKLTDRETAITKLTAEGLTKRMGIGEMTATEVVIAFLKRGHIVHQLCNFATEFLVKEALEQAAKLDKHFEATGKLVGPLHGVPISVKEHFGFKGKVCHSAYVCFIDHIPSEDALILRILRDAGAVLHVRTNEPQILMSGETDNPIYGVSVNPFNRNLTPGGSSGGEGIAVGTHCSVIGLGTDIGGSVRVPAAFCGAYGLRTTALRNPYKGIFFQPDGQESIRCIAGPLANSLEDINLFESVVLGSEPWDEETSLVPLPWKNMAPPSVNDLTVGVIWEDGTCRLHPPMLRALRTVVSKLQNAGVKVVDFEPFEHSMIVDVAKKLFFADAGQSQKEMLADGGEPIVALTQFAFDFAVREPMTVRDNWALNDKREGYRATYHRLMKERGVDVILSAAYPGPPAELGTFHYWAYTTVWNLLDQPAITFPTGLSVDQDLDKPFEKFTPRSDVEKKEFYKYTPERFAEAPLALQLTGKHHQDEQLEYIVSAKPAAWQLSILSSLDAILALASKEHRIENELGHDAEAIQLARRTVEVTLPDYPSLAAWLNNLGINLKRRFEQTGQMGDLEEAIQVARRAVEVTPLDHPNLAVWLNNLGIKLNVGHSCVCAVP</sequence>
<accession>A0A0D2GTG4</accession>
<dbReference type="HOGENOM" id="CLU_009600_9_2_1"/>
<dbReference type="Pfam" id="PF01425">
    <property type="entry name" value="Amidase"/>
    <property type="match status" value="1"/>
</dbReference>
<dbReference type="SUPFAM" id="SSF75304">
    <property type="entry name" value="Amidase signature (AS) enzymes"/>
    <property type="match status" value="1"/>
</dbReference>
<protein>
    <recommendedName>
        <fullName evidence="3">Amidase domain-containing protein</fullName>
    </recommendedName>
</protein>
<dbReference type="AlphaFoldDB" id="A0A0D2GTG4"/>
<dbReference type="STRING" id="1442368.A0A0D2GTG4"/>